<proteinExistence type="inferred from homology"/>
<comment type="subcellular location">
    <subcellularLocation>
        <location evidence="1">Membrane</location>
        <topology evidence="1">Multi-pass membrane protein</topology>
    </subcellularLocation>
</comment>
<keyword evidence="3 6" id="KW-0812">Transmembrane</keyword>
<keyword evidence="8" id="KW-1185">Reference proteome</keyword>
<dbReference type="GO" id="GO:0016020">
    <property type="term" value="C:membrane"/>
    <property type="evidence" value="ECO:0007669"/>
    <property type="project" value="UniProtKB-SubCell"/>
</dbReference>
<dbReference type="Pfam" id="PF05562">
    <property type="entry name" value="WCOR413"/>
    <property type="match status" value="1"/>
</dbReference>
<evidence type="ECO:0000256" key="2">
    <source>
        <dbReference type="ARBA" id="ARBA00005852"/>
    </source>
</evidence>
<evidence type="ECO:0000313" key="8">
    <source>
        <dbReference type="Proteomes" id="UP001054252"/>
    </source>
</evidence>
<name>A0AAV5I539_9ROSI</name>
<comment type="caution">
    <text evidence="7">The sequence shown here is derived from an EMBL/GenBank/DDBJ whole genome shotgun (WGS) entry which is preliminary data.</text>
</comment>
<dbReference type="EMBL" id="BPVZ01000006">
    <property type="protein sequence ID" value="GKU92484.1"/>
    <property type="molecule type" value="Genomic_DNA"/>
</dbReference>
<dbReference type="InterPro" id="IPR008892">
    <property type="entry name" value="COR413"/>
</dbReference>
<evidence type="ECO:0000256" key="4">
    <source>
        <dbReference type="ARBA" id="ARBA00022989"/>
    </source>
</evidence>
<protein>
    <submittedName>
        <fullName evidence="7">Uncharacterized protein</fullName>
    </submittedName>
</protein>
<dbReference type="AlphaFoldDB" id="A0AAV5I539"/>
<feature type="transmembrane region" description="Helical" evidence="6">
    <location>
        <begin position="136"/>
        <end position="169"/>
    </location>
</feature>
<keyword evidence="5 6" id="KW-0472">Membrane</keyword>
<feature type="transmembrane region" description="Helical" evidence="6">
    <location>
        <begin position="113"/>
        <end position="130"/>
    </location>
</feature>
<accession>A0AAV5I539</accession>
<dbReference type="Proteomes" id="UP001054252">
    <property type="component" value="Unassembled WGS sequence"/>
</dbReference>
<dbReference type="PANTHER" id="PTHR33596:SF17">
    <property type="entry name" value="COLD-REGULATED 413 INNER MEMBRANE PROTEIN 1, CHLOROPLASTIC-RELATED"/>
    <property type="match status" value="1"/>
</dbReference>
<sequence length="230" mass="25059">MAVLLSQTQALFLSAGKGKPVFSLQNAVPSQTRTKLSALAHASCSLSFNCSGQKSSFAYNPFRFSVQEKRKSRRGSGAVCSAAPLTVQNLQWISAIANAILMIVRGTSIHKSFLVPLFALQAPVSIISWIKGEYGLWSAFLALLVRLFFHIPGELELPFLALLLVIVAPHQVMNLRETQRGAIISMIVAAYLAFQHFSRIGRLQNAFDQGSIIPTIAIICVTAVSLFLLI</sequence>
<feature type="transmembrane region" description="Helical" evidence="6">
    <location>
        <begin position="210"/>
        <end position="229"/>
    </location>
</feature>
<keyword evidence="4 6" id="KW-1133">Transmembrane helix</keyword>
<reference evidence="7 8" key="1">
    <citation type="journal article" date="2021" name="Commun. Biol.">
        <title>The genome of Shorea leprosula (Dipterocarpaceae) highlights the ecological relevance of drought in aseasonal tropical rainforests.</title>
        <authorList>
            <person name="Ng K.K.S."/>
            <person name="Kobayashi M.J."/>
            <person name="Fawcett J.A."/>
            <person name="Hatakeyama M."/>
            <person name="Paape T."/>
            <person name="Ng C.H."/>
            <person name="Ang C.C."/>
            <person name="Tnah L.H."/>
            <person name="Lee C.T."/>
            <person name="Nishiyama T."/>
            <person name="Sese J."/>
            <person name="O'Brien M.J."/>
            <person name="Copetti D."/>
            <person name="Mohd Noor M.I."/>
            <person name="Ong R.C."/>
            <person name="Putra M."/>
            <person name="Sireger I.Z."/>
            <person name="Indrioko S."/>
            <person name="Kosugi Y."/>
            <person name="Izuno A."/>
            <person name="Isagi Y."/>
            <person name="Lee S.L."/>
            <person name="Shimizu K.K."/>
        </authorList>
    </citation>
    <scope>NUCLEOTIDE SEQUENCE [LARGE SCALE GENOMIC DNA]</scope>
    <source>
        <strain evidence="7">214</strain>
    </source>
</reference>
<evidence type="ECO:0000256" key="3">
    <source>
        <dbReference type="ARBA" id="ARBA00022692"/>
    </source>
</evidence>
<dbReference type="PANTHER" id="PTHR33596">
    <property type="entry name" value="COLD-REGULATED 413 PLASMA MEMBRANE PROTEIN 2"/>
    <property type="match status" value="1"/>
</dbReference>
<organism evidence="7 8">
    <name type="scientific">Rubroshorea leprosula</name>
    <dbReference type="NCBI Taxonomy" id="152421"/>
    <lineage>
        <taxon>Eukaryota</taxon>
        <taxon>Viridiplantae</taxon>
        <taxon>Streptophyta</taxon>
        <taxon>Embryophyta</taxon>
        <taxon>Tracheophyta</taxon>
        <taxon>Spermatophyta</taxon>
        <taxon>Magnoliopsida</taxon>
        <taxon>eudicotyledons</taxon>
        <taxon>Gunneridae</taxon>
        <taxon>Pentapetalae</taxon>
        <taxon>rosids</taxon>
        <taxon>malvids</taxon>
        <taxon>Malvales</taxon>
        <taxon>Dipterocarpaceae</taxon>
        <taxon>Rubroshorea</taxon>
    </lineage>
</organism>
<evidence type="ECO:0000313" key="7">
    <source>
        <dbReference type="EMBL" id="GKU92484.1"/>
    </source>
</evidence>
<feature type="transmembrane region" description="Helical" evidence="6">
    <location>
        <begin position="181"/>
        <end position="198"/>
    </location>
</feature>
<evidence type="ECO:0000256" key="5">
    <source>
        <dbReference type="ARBA" id="ARBA00023136"/>
    </source>
</evidence>
<comment type="similarity">
    <text evidence="2">Belongs to the Cold-regulated 413 protein family.</text>
</comment>
<gene>
    <name evidence="7" type="ORF">SLEP1_g6202</name>
</gene>
<evidence type="ECO:0000256" key="1">
    <source>
        <dbReference type="ARBA" id="ARBA00004141"/>
    </source>
</evidence>
<evidence type="ECO:0000256" key="6">
    <source>
        <dbReference type="SAM" id="Phobius"/>
    </source>
</evidence>